<dbReference type="AlphaFoldDB" id="A0A0F4GDH9"/>
<keyword evidence="2" id="KW-0012">Acyltransferase</keyword>
<feature type="region of interest" description="Disordered" evidence="3">
    <location>
        <begin position="241"/>
        <end position="260"/>
    </location>
</feature>
<name>A0A0F4GDH9_9PEZI</name>
<evidence type="ECO:0000313" key="5">
    <source>
        <dbReference type="Proteomes" id="UP000033647"/>
    </source>
</evidence>
<reference evidence="4 5" key="1">
    <citation type="submission" date="2015-03" db="EMBL/GenBank/DDBJ databases">
        <title>RNA-seq based gene annotation and comparative genomics of four Zymoseptoria species reveal species-specific pathogenicity related genes and transposable element activity.</title>
        <authorList>
            <person name="Grandaubert J."/>
            <person name="Bhattacharyya A."/>
            <person name="Stukenbrock E.H."/>
        </authorList>
    </citation>
    <scope>NUCLEOTIDE SEQUENCE [LARGE SCALE GENOMIC DNA]</scope>
    <source>
        <strain evidence="4 5">Zb18110</strain>
    </source>
</reference>
<dbReference type="OrthoDB" id="10260017at2759"/>
<evidence type="ECO:0000256" key="2">
    <source>
        <dbReference type="RuleBase" id="RU003452"/>
    </source>
</evidence>
<sequence length="331" mass="37669">MTARTRYDREELEEYFDRVCVPSSKRIYNISTLSEDQKLDYLTLLTKHQLCKVPWDNLVQHYSWHAVVHVTLKHLFKKIVRHPGRGGYCMEVNLFFHTVLLSLGFDVYLTGARIYAAPEKSYGGWTHVVNLVTINSTQHLVDTGFGGPGPCRPIPLSDGTEHPQVAPAEMRVVYQPLAQNLTAQKFWIYESRFDDNAPWVPCYCFSELEFTPEDISSMNYATSTSRHTFFTHKVVAVRFTTSQERNGSSGTGSPSESSLEGEIDGAITLNQNVLKWRRHGKKVVEWHFQSEEERVSALEMYFGVTFEAEDREAIEGTAAALGHGRALPERD</sequence>
<evidence type="ECO:0000256" key="3">
    <source>
        <dbReference type="SAM" id="MobiDB-lite"/>
    </source>
</evidence>
<dbReference type="PANTHER" id="PTHR11786:SF0">
    <property type="entry name" value="ARYLAMINE N-ACETYLTRANSFERASE 4-RELATED"/>
    <property type="match status" value="1"/>
</dbReference>
<dbReference type="InterPro" id="IPR001447">
    <property type="entry name" value="Arylamine_N-AcTrfase"/>
</dbReference>
<dbReference type="Gene3D" id="3.30.2140.20">
    <property type="match status" value="1"/>
</dbReference>
<dbReference type="SUPFAM" id="SSF54001">
    <property type="entry name" value="Cysteine proteinases"/>
    <property type="match status" value="1"/>
</dbReference>
<proteinExistence type="inferred from homology"/>
<protein>
    <submittedName>
        <fullName evidence="4">TPA: arylamine N-acetyltransferase 1 like protein</fullName>
    </submittedName>
</protein>
<comment type="caution">
    <text evidence="4">The sequence shown here is derived from an EMBL/GenBank/DDBJ whole genome shotgun (WGS) entry which is preliminary data.</text>
</comment>
<dbReference type="InterPro" id="IPR038765">
    <property type="entry name" value="Papain-like_cys_pep_sf"/>
</dbReference>
<dbReference type="InterPro" id="IPR053710">
    <property type="entry name" value="Arylamine_NAT_domain_sf"/>
</dbReference>
<dbReference type="PRINTS" id="PR01543">
    <property type="entry name" value="ANATRNSFRASE"/>
</dbReference>
<dbReference type="STRING" id="1047168.A0A0F4GDH9"/>
<feature type="compositionally biased region" description="Low complexity" evidence="3">
    <location>
        <begin position="247"/>
        <end position="260"/>
    </location>
</feature>
<keyword evidence="2 4" id="KW-0808">Transferase</keyword>
<accession>A0A0F4GDH9</accession>
<dbReference type="EMBL" id="LAFY01004072">
    <property type="protein sequence ID" value="KJX95451.1"/>
    <property type="molecule type" value="Genomic_DNA"/>
</dbReference>
<evidence type="ECO:0000313" key="4">
    <source>
        <dbReference type="EMBL" id="KJX95451.1"/>
    </source>
</evidence>
<comment type="similarity">
    <text evidence="1 2">Belongs to the arylamine N-acetyltransferase family.</text>
</comment>
<evidence type="ECO:0000256" key="1">
    <source>
        <dbReference type="ARBA" id="ARBA00006547"/>
    </source>
</evidence>
<dbReference type="GO" id="GO:0016407">
    <property type="term" value="F:acetyltransferase activity"/>
    <property type="evidence" value="ECO:0007669"/>
    <property type="project" value="InterPro"/>
</dbReference>
<dbReference type="Proteomes" id="UP000033647">
    <property type="component" value="Unassembled WGS sequence"/>
</dbReference>
<dbReference type="Pfam" id="PF00797">
    <property type="entry name" value="Acetyltransf_2"/>
    <property type="match status" value="1"/>
</dbReference>
<keyword evidence="5" id="KW-1185">Reference proteome</keyword>
<organism evidence="4 5">
    <name type="scientific">Zymoseptoria brevis</name>
    <dbReference type="NCBI Taxonomy" id="1047168"/>
    <lineage>
        <taxon>Eukaryota</taxon>
        <taxon>Fungi</taxon>
        <taxon>Dikarya</taxon>
        <taxon>Ascomycota</taxon>
        <taxon>Pezizomycotina</taxon>
        <taxon>Dothideomycetes</taxon>
        <taxon>Dothideomycetidae</taxon>
        <taxon>Mycosphaerellales</taxon>
        <taxon>Mycosphaerellaceae</taxon>
        <taxon>Zymoseptoria</taxon>
    </lineage>
</organism>
<gene>
    <name evidence="4" type="ORF">TI39_contig4112g00024</name>
</gene>
<dbReference type="PANTHER" id="PTHR11786">
    <property type="entry name" value="N-HYDROXYARYLAMINE O-ACETYLTRANSFERASE"/>
    <property type="match status" value="1"/>
</dbReference>